<evidence type="ECO:0000313" key="1">
    <source>
        <dbReference type="EMBL" id="MFC6035147.1"/>
    </source>
</evidence>
<dbReference type="RefSeq" id="WP_379879524.1">
    <property type="nucleotide sequence ID" value="NZ_JBHPON010000001.1"/>
</dbReference>
<evidence type="ECO:0000313" key="2">
    <source>
        <dbReference type="Proteomes" id="UP001596116"/>
    </source>
</evidence>
<gene>
    <name evidence="1" type="ORF">ACFMB1_06295</name>
</gene>
<reference evidence="1 2" key="1">
    <citation type="submission" date="2024-09" db="EMBL/GenBank/DDBJ databases">
        <authorList>
            <person name="Zhang Z.-H."/>
        </authorList>
    </citation>
    <scope>NUCLEOTIDE SEQUENCE [LARGE SCALE GENOMIC DNA]</scope>
    <source>
        <strain evidence="1 2">HHTR114</strain>
    </source>
</reference>
<name>A0ABW1KWW6_9PROT</name>
<comment type="caution">
    <text evidence="1">The sequence shown here is derived from an EMBL/GenBank/DDBJ whole genome shotgun (WGS) entry which is preliminary data.</text>
</comment>
<sequence length="136" mass="15716">MDIASLRKEITEIQEKALPQANLREDHHEKLFEVFRQIDSEIGRCTPENETENETRLTGLIEAQTIVLRTAASLPARCLRDLLYKLAMWRWDTADLEQPMEDLNRADAMAYSAFLDIVKMLGEHDVLKGFDKANLR</sequence>
<dbReference type="EMBL" id="JBHPON010000001">
    <property type="protein sequence ID" value="MFC6035147.1"/>
    <property type="molecule type" value="Genomic_DNA"/>
</dbReference>
<proteinExistence type="predicted"/>
<dbReference type="Proteomes" id="UP001596116">
    <property type="component" value="Unassembled WGS sequence"/>
</dbReference>
<keyword evidence="2" id="KW-1185">Reference proteome</keyword>
<protein>
    <submittedName>
        <fullName evidence="1">Uncharacterized protein</fullName>
    </submittedName>
</protein>
<organism evidence="1 2">
    <name type="scientific">Hyphococcus aureus</name>
    <dbReference type="NCBI Taxonomy" id="2666033"/>
    <lineage>
        <taxon>Bacteria</taxon>
        <taxon>Pseudomonadati</taxon>
        <taxon>Pseudomonadota</taxon>
        <taxon>Alphaproteobacteria</taxon>
        <taxon>Parvularculales</taxon>
        <taxon>Parvularculaceae</taxon>
        <taxon>Hyphococcus</taxon>
    </lineage>
</organism>
<accession>A0ABW1KWW6</accession>